<evidence type="ECO:0000256" key="1">
    <source>
        <dbReference type="SAM" id="Phobius"/>
    </source>
</evidence>
<gene>
    <name evidence="2" type="ORF">GCM10023186_44900</name>
</gene>
<reference evidence="3" key="1">
    <citation type="journal article" date="2019" name="Int. J. Syst. Evol. Microbiol.">
        <title>The Global Catalogue of Microorganisms (GCM) 10K type strain sequencing project: providing services to taxonomists for standard genome sequencing and annotation.</title>
        <authorList>
            <consortium name="The Broad Institute Genomics Platform"/>
            <consortium name="The Broad Institute Genome Sequencing Center for Infectious Disease"/>
            <person name="Wu L."/>
            <person name="Ma J."/>
        </authorList>
    </citation>
    <scope>NUCLEOTIDE SEQUENCE [LARGE SCALE GENOMIC DNA]</scope>
    <source>
        <strain evidence="3">JCM 17924</strain>
    </source>
</reference>
<protein>
    <submittedName>
        <fullName evidence="2">Uncharacterized protein</fullName>
    </submittedName>
</protein>
<sequence>MERHAYDSEFFYDATRPTLPPAVDNRYLSRPKRSKKAKHRRGVQASLLALGIAALLYLLGYVVPEGNPHSLSLSQVEAPHPR</sequence>
<feature type="transmembrane region" description="Helical" evidence="1">
    <location>
        <begin position="42"/>
        <end position="63"/>
    </location>
</feature>
<evidence type="ECO:0000313" key="3">
    <source>
        <dbReference type="Proteomes" id="UP001500454"/>
    </source>
</evidence>
<organism evidence="2 3">
    <name type="scientific">Hymenobacter koreensis</name>
    <dbReference type="NCBI Taxonomy" id="1084523"/>
    <lineage>
        <taxon>Bacteria</taxon>
        <taxon>Pseudomonadati</taxon>
        <taxon>Bacteroidota</taxon>
        <taxon>Cytophagia</taxon>
        <taxon>Cytophagales</taxon>
        <taxon>Hymenobacteraceae</taxon>
        <taxon>Hymenobacter</taxon>
    </lineage>
</organism>
<keyword evidence="3" id="KW-1185">Reference proteome</keyword>
<keyword evidence="1" id="KW-0472">Membrane</keyword>
<dbReference type="RefSeq" id="WP_345227953.1">
    <property type="nucleotide sequence ID" value="NZ_BAABHA010000015.1"/>
</dbReference>
<keyword evidence="1" id="KW-0812">Transmembrane</keyword>
<name>A0ABP8JNN1_9BACT</name>
<dbReference type="EMBL" id="BAABHA010000015">
    <property type="protein sequence ID" value="GAA4393389.1"/>
    <property type="molecule type" value="Genomic_DNA"/>
</dbReference>
<dbReference type="Proteomes" id="UP001500454">
    <property type="component" value="Unassembled WGS sequence"/>
</dbReference>
<keyword evidence="1" id="KW-1133">Transmembrane helix</keyword>
<accession>A0ABP8JNN1</accession>
<evidence type="ECO:0000313" key="2">
    <source>
        <dbReference type="EMBL" id="GAA4393389.1"/>
    </source>
</evidence>
<proteinExistence type="predicted"/>
<comment type="caution">
    <text evidence="2">The sequence shown here is derived from an EMBL/GenBank/DDBJ whole genome shotgun (WGS) entry which is preliminary data.</text>
</comment>